<dbReference type="Proteomes" id="UP000027616">
    <property type="component" value="Chromosome I"/>
</dbReference>
<protein>
    <submittedName>
        <fullName evidence="2">Transposase</fullName>
    </submittedName>
</protein>
<accession>A0A060RE08</accession>
<feature type="domain" description="Transposase IS204/IS1001/IS1096/IS1165 DDE" evidence="1">
    <location>
        <begin position="150"/>
        <end position="384"/>
    </location>
</feature>
<evidence type="ECO:0000313" key="3">
    <source>
        <dbReference type="Proteomes" id="UP000027616"/>
    </source>
</evidence>
<dbReference type="eggNOG" id="COG3464">
    <property type="taxonomic scope" value="Bacteria"/>
</dbReference>
<dbReference type="InterPro" id="IPR002560">
    <property type="entry name" value="Transposase_DDE"/>
</dbReference>
<evidence type="ECO:0000259" key="1">
    <source>
        <dbReference type="Pfam" id="PF01610"/>
    </source>
</evidence>
<dbReference type="Pfam" id="PF01610">
    <property type="entry name" value="DDE_Tnp_ISL3"/>
    <property type="match status" value="1"/>
</dbReference>
<organism evidence="2 3">
    <name type="scientific">Mucinivorans hirudinis</name>
    <dbReference type="NCBI Taxonomy" id="1433126"/>
    <lineage>
        <taxon>Bacteria</taxon>
        <taxon>Pseudomonadati</taxon>
        <taxon>Bacteroidota</taxon>
        <taxon>Bacteroidia</taxon>
        <taxon>Bacteroidales</taxon>
        <taxon>Rikenellaceae</taxon>
        <taxon>Mucinivorans</taxon>
    </lineage>
</organism>
<keyword evidence="3" id="KW-1185">Reference proteome</keyword>
<dbReference type="KEGG" id="rbc:BN938_2608"/>
<sequence>MSKLLLPRSSDWSIGSVDIDEQNEEVRIELVYNNEVVIIDGISYPIYDYRSVREWRHLDLWQYKSYLVARIPRYIVGDKVISLGVPWLSAIGTYDHFARKKTIETLQVTKSQSGTARLLRISFDQVHRVMHRAVERGMALRDSDELYKYVSIDEKAISRGHEYASILSDELSGIVIEVSKGRTKESVDNLCIKGLSEEQRGAVERICTDMWDPYIYAAKEYFGQALHCHDNFHLVGYLNKAVDKVRRREVKLHEDLKRTKYLWLKDTNNFTDKQYATFEAIRGANYEVSRAWQVKENFRDIQFRQENYQSALSIYMFWKQNALRVNIPEITQVVEMFDRHKKGIVNAILTGASNARAERLNSSIEEIKRIGRGYRKFENFRIAILFFNANLKLYPHENQ</sequence>
<dbReference type="STRING" id="1433126.BN938_2608"/>
<dbReference type="NCBIfam" id="NF033550">
    <property type="entry name" value="transpos_ISL3"/>
    <property type="match status" value="1"/>
</dbReference>
<dbReference type="PANTHER" id="PTHR33498:SF1">
    <property type="entry name" value="TRANSPOSASE FOR INSERTION SEQUENCE ELEMENT IS1557"/>
    <property type="match status" value="1"/>
</dbReference>
<dbReference type="HOGENOM" id="CLU_041900_1_0_10"/>
<dbReference type="AlphaFoldDB" id="A0A060RE08"/>
<dbReference type="InterPro" id="IPR047951">
    <property type="entry name" value="Transpos_ISL3"/>
</dbReference>
<name>A0A060RE08_9BACT</name>
<reference evidence="2 3" key="1">
    <citation type="journal article" date="2015" name="Genome Announc.">
        <title>Complete Genome Sequence of the Novel Leech Symbiont Mucinivorans hirudinis M3T.</title>
        <authorList>
            <person name="Nelson M.C."/>
            <person name="Bomar L."/>
            <person name="Graf J."/>
        </authorList>
    </citation>
    <scope>NUCLEOTIDE SEQUENCE [LARGE SCALE GENOMIC DNA]</scope>
    <source>
        <strain evidence="3">M3</strain>
    </source>
</reference>
<evidence type="ECO:0000313" key="2">
    <source>
        <dbReference type="EMBL" id="CDN32678.1"/>
    </source>
</evidence>
<gene>
    <name evidence="2" type="ORF">BN938_2608</name>
</gene>
<dbReference type="PANTHER" id="PTHR33498">
    <property type="entry name" value="TRANSPOSASE FOR INSERTION SEQUENCE ELEMENT IS1557"/>
    <property type="match status" value="1"/>
</dbReference>
<dbReference type="EMBL" id="HG934468">
    <property type="protein sequence ID" value="CDN32678.1"/>
    <property type="molecule type" value="Genomic_DNA"/>
</dbReference>
<proteinExistence type="predicted"/>